<dbReference type="Proteomes" id="UP000176186">
    <property type="component" value="Unassembled WGS sequence"/>
</dbReference>
<dbReference type="PANTHER" id="PTHR37422:SF13">
    <property type="entry name" value="LIPOPOLYSACCHARIDE BIOSYNTHESIS PROTEIN PA4999-RELATED"/>
    <property type="match status" value="1"/>
</dbReference>
<feature type="transmembrane region" description="Helical" evidence="5">
    <location>
        <begin position="210"/>
        <end position="239"/>
    </location>
</feature>
<feature type="transmembrane region" description="Helical" evidence="5">
    <location>
        <begin position="116"/>
        <end position="137"/>
    </location>
</feature>
<feature type="transmembrane region" description="Helical" evidence="5">
    <location>
        <begin position="68"/>
        <end position="83"/>
    </location>
</feature>
<feature type="transmembrane region" description="Helical" evidence="5">
    <location>
        <begin position="318"/>
        <end position="339"/>
    </location>
</feature>
<evidence type="ECO:0000256" key="5">
    <source>
        <dbReference type="SAM" id="Phobius"/>
    </source>
</evidence>
<evidence type="ECO:0000256" key="4">
    <source>
        <dbReference type="ARBA" id="ARBA00023136"/>
    </source>
</evidence>
<keyword evidence="4 5" id="KW-0472">Membrane</keyword>
<comment type="subcellular location">
    <subcellularLocation>
        <location evidence="1">Membrane</location>
        <topology evidence="1">Multi-pass membrane protein</topology>
    </subcellularLocation>
</comment>
<feature type="transmembrane region" description="Helical" evidence="5">
    <location>
        <begin position="181"/>
        <end position="198"/>
    </location>
</feature>
<evidence type="ECO:0000259" key="6">
    <source>
        <dbReference type="Pfam" id="PF04932"/>
    </source>
</evidence>
<feature type="transmembrane region" description="Helical" evidence="5">
    <location>
        <begin position="245"/>
        <end position="262"/>
    </location>
</feature>
<dbReference type="AlphaFoldDB" id="A0A1F6BCY8"/>
<dbReference type="EMBL" id="MFKE01000021">
    <property type="protein sequence ID" value="OGG34814.1"/>
    <property type="molecule type" value="Genomic_DNA"/>
</dbReference>
<feature type="transmembrane region" description="Helical" evidence="5">
    <location>
        <begin position="38"/>
        <end position="56"/>
    </location>
</feature>
<organism evidence="7 8">
    <name type="scientific">Candidatus Gottesmanbacteria bacterium RIFOXYB1_FULL_47_11</name>
    <dbReference type="NCBI Taxonomy" id="1798401"/>
    <lineage>
        <taxon>Bacteria</taxon>
        <taxon>Candidatus Gottesmaniibacteriota</taxon>
    </lineage>
</organism>
<feature type="domain" description="O-antigen ligase-related" evidence="6">
    <location>
        <begin position="209"/>
        <end position="335"/>
    </location>
</feature>
<evidence type="ECO:0000256" key="3">
    <source>
        <dbReference type="ARBA" id="ARBA00022989"/>
    </source>
</evidence>
<keyword evidence="2 5" id="KW-0812">Transmembrane</keyword>
<feature type="transmembrane region" description="Helical" evidence="5">
    <location>
        <begin position="348"/>
        <end position="367"/>
    </location>
</feature>
<proteinExistence type="predicted"/>
<dbReference type="InterPro" id="IPR007016">
    <property type="entry name" value="O-antigen_ligase-rel_domated"/>
</dbReference>
<protein>
    <recommendedName>
        <fullName evidence="6">O-antigen ligase-related domain-containing protein</fullName>
    </recommendedName>
</protein>
<evidence type="ECO:0000313" key="8">
    <source>
        <dbReference type="Proteomes" id="UP000176186"/>
    </source>
</evidence>
<dbReference type="STRING" id="1798401.A2363_05345"/>
<sequence>MHQIFFSLLLILLPTQLGLHFWPEWALVLGRRVDYLSPTLYLTDILIFLTIIFWWITSKPRITHNAKVIVPFILFAAINIIFADSPIVALYKWAKVLEFGLLGVYIVKTKQTIRSVIIPLTIGVLYSSVIAITQFVLQRSVGGPLWLLGERTFSNQTPGIAQFYFHQLWLRAYGTFPHPNVLGGYLAALLPLIIYQFANSKKYFFVTTIVLGYVALLLTCSRSAWAAGILGLCILYYFIWRKKKYWLVLIAGCIVMAIIFSFGLQDESVVVRNQLNNSALRMFFRSPLVGVGLGNYLVQLPDYLVSRQIYFLQPVHNIYLLILSETGVIGFSFFLFVLWNTLKNRFRIIHYSLFIILFLGLVDHYPLTLQQGQLLFTLLLAMCVIQLPHADID</sequence>
<dbReference type="Pfam" id="PF04932">
    <property type="entry name" value="Wzy_C"/>
    <property type="match status" value="1"/>
</dbReference>
<reference evidence="7 8" key="1">
    <citation type="journal article" date="2016" name="Nat. Commun.">
        <title>Thousands of microbial genomes shed light on interconnected biogeochemical processes in an aquifer system.</title>
        <authorList>
            <person name="Anantharaman K."/>
            <person name="Brown C.T."/>
            <person name="Hug L.A."/>
            <person name="Sharon I."/>
            <person name="Castelle C.J."/>
            <person name="Probst A.J."/>
            <person name="Thomas B.C."/>
            <person name="Singh A."/>
            <person name="Wilkins M.J."/>
            <person name="Karaoz U."/>
            <person name="Brodie E.L."/>
            <person name="Williams K.H."/>
            <person name="Hubbard S.S."/>
            <person name="Banfield J.F."/>
        </authorList>
    </citation>
    <scope>NUCLEOTIDE SEQUENCE [LARGE SCALE GENOMIC DNA]</scope>
</reference>
<name>A0A1F6BCY8_9BACT</name>
<evidence type="ECO:0000256" key="2">
    <source>
        <dbReference type="ARBA" id="ARBA00022692"/>
    </source>
</evidence>
<accession>A0A1F6BCY8</accession>
<comment type="caution">
    <text evidence="7">The sequence shown here is derived from an EMBL/GenBank/DDBJ whole genome shotgun (WGS) entry which is preliminary data.</text>
</comment>
<evidence type="ECO:0000256" key="1">
    <source>
        <dbReference type="ARBA" id="ARBA00004141"/>
    </source>
</evidence>
<dbReference type="GO" id="GO:0016020">
    <property type="term" value="C:membrane"/>
    <property type="evidence" value="ECO:0007669"/>
    <property type="project" value="UniProtKB-SubCell"/>
</dbReference>
<dbReference type="InterPro" id="IPR051533">
    <property type="entry name" value="WaaL-like"/>
</dbReference>
<gene>
    <name evidence="7" type="ORF">A2363_05345</name>
</gene>
<keyword evidence="3 5" id="KW-1133">Transmembrane helix</keyword>
<dbReference type="PANTHER" id="PTHR37422">
    <property type="entry name" value="TEICHURONIC ACID BIOSYNTHESIS PROTEIN TUAE"/>
    <property type="match status" value="1"/>
</dbReference>
<evidence type="ECO:0000313" key="7">
    <source>
        <dbReference type="EMBL" id="OGG34814.1"/>
    </source>
</evidence>